<reference evidence="6" key="2">
    <citation type="journal article" date="2021" name="PeerJ">
        <title>Extensive microbial diversity within the chicken gut microbiome revealed by metagenomics and culture.</title>
        <authorList>
            <person name="Gilroy R."/>
            <person name="Ravi A."/>
            <person name="Getino M."/>
            <person name="Pursley I."/>
            <person name="Horton D.L."/>
            <person name="Alikhan N.F."/>
            <person name="Baker D."/>
            <person name="Gharbi K."/>
            <person name="Hall N."/>
            <person name="Watson M."/>
            <person name="Adriaenssens E.M."/>
            <person name="Foster-Nyarko E."/>
            <person name="Jarju S."/>
            <person name="Secka A."/>
            <person name="Antonio M."/>
            <person name="Oren A."/>
            <person name="Chaudhuri R.R."/>
            <person name="La Ragione R."/>
            <person name="Hildebrand F."/>
            <person name="Pallen M.J."/>
        </authorList>
    </citation>
    <scope>NUCLEOTIDE SEQUENCE</scope>
    <source>
        <strain evidence="6">ChiSjej3B21-11622</strain>
    </source>
</reference>
<accession>A0A9D1D0A2</accession>
<gene>
    <name evidence="6" type="ORF">IAB26_05140</name>
</gene>
<keyword evidence="5" id="KW-0804">Transcription</keyword>
<evidence type="ECO:0000256" key="5">
    <source>
        <dbReference type="ARBA" id="ARBA00023163"/>
    </source>
</evidence>
<evidence type="ECO:0000256" key="4">
    <source>
        <dbReference type="ARBA" id="ARBA00023125"/>
    </source>
</evidence>
<dbReference type="InterPro" id="IPR013324">
    <property type="entry name" value="RNA_pol_sigma_r3/r4-like"/>
</dbReference>
<dbReference type="EMBL" id="DVFT01000077">
    <property type="protein sequence ID" value="HIQ95930.1"/>
    <property type="molecule type" value="Genomic_DNA"/>
</dbReference>
<proteinExistence type="inferred from homology"/>
<comment type="similarity">
    <text evidence="1">Belongs to the sigma-70 factor family. ECF subfamily.</text>
</comment>
<dbReference type="SUPFAM" id="SSF88946">
    <property type="entry name" value="Sigma2 domain of RNA polymerase sigma factors"/>
    <property type="match status" value="1"/>
</dbReference>
<dbReference type="PANTHER" id="PTHR43133">
    <property type="entry name" value="RNA POLYMERASE ECF-TYPE SIGMA FACTO"/>
    <property type="match status" value="1"/>
</dbReference>
<evidence type="ECO:0000256" key="1">
    <source>
        <dbReference type="ARBA" id="ARBA00010641"/>
    </source>
</evidence>
<comment type="caution">
    <text evidence="6">The sequence shown here is derived from an EMBL/GenBank/DDBJ whole genome shotgun (WGS) entry which is preliminary data.</text>
</comment>
<dbReference type="GO" id="GO:0003677">
    <property type="term" value="F:DNA binding"/>
    <property type="evidence" value="ECO:0007669"/>
    <property type="project" value="UniProtKB-KW"/>
</dbReference>
<evidence type="ECO:0000256" key="2">
    <source>
        <dbReference type="ARBA" id="ARBA00023015"/>
    </source>
</evidence>
<dbReference type="InterPro" id="IPR013325">
    <property type="entry name" value="RNA_pol_sigma_r2"/>
</dbReference>
<sequence>MTKDEKFTNYYQTFSDTVYRYTYGKIKQIETAQDITQQVFYLFFQNMDQVPDSMVKPWLFLCSKNKVIDEVRRMESQRKALYKGYLSEILTVSEDNTERLVERIVQEQLSFRILCDLRNKNESWYRIIEAVCVMELSQEEAAECLGISRQVLTAKLYRARHYLWGKYGAEYKAL</sequence>
<dbReference type="PANTHER" id="PTHR43133:SF8">
    <property type="entry name" value="RNA POLYMERASE SIGMA FACTOR HI_1459-RELATED"/>
    <property type="match status" value="1"/>
</dbReference>
<dbReference type="SUPFAM" id="SSF88659">
    <property type="entry name" value="Sigma3 and sigma4 domains of RNA polymerase sigma factors"/>
    <property type="match status" value="1"/>
</dbReference>
<evidence type="ECO:0000313" key="6">
    <source>
        <dbReference type="EMBL" id="HIQ95930.1"/>
    </source>
</evidence>
<dbReference type="Proteomes" id="UP000886886">
    <property type="component" value="Unassembled WGS sequence"/>
</dbReference>
<evidence type="ECO:0000256" key="3">
    <source>
        <dbReference type="ARBA" id="ARBA00023082"/>
    </source>
</evidence>
<dbReference type="GO" id="GO:0016987">
    <property type="term" value="F:sigma factor activity"/>
    <property type="evidence" value="ECO:0007669"/>
    <property type="project" value="UniProtKB-KW"/>
</dbReference>
<name>A0A9D1D0A2_9FIRM</name>
<reference evidence="6" key="1">
    <citation type="submission" date="2020-10" db="EMBL/GenBank/DDBJ databases">
        <authorList>
            <person name="Gilroy R."/>
        </authorList>
    </citation>
    <scope>NUCLEOTIDE SEQUENCE</scope>
    <source>
        <strain evidence="6">ChiSjej3B21-11622</strain>
    </source>
</reference>
<keyword evidence="3" id="KW-0731">Sigma factor</keyword>
<evidence type="ECO:0000313" key="7">
    <source>
        <dbReference type="Proteomes" id="UP000886886"/>
    </source>
</evidence>
<keyword evidence="4" id="KW-0238">DNA-binding</keyword>
<dbReference type="GO" id="GO:0006352">
    <property type="term" value="P:DNA-templated transcription initiation"/>
    <property type="evidence" value="ECO:0007669"/>
    <property type="project" value="InterPro"/>
</dbReference>
<dbReference type="InterPro" id="IPR039425">
    <property type="entry name" value="RNA_pol_sigma-70-like"/>
</dbReference>
<dbReference type="Gene3D" id="1.10.1740.10">
    <property type="match status" value="1"/>
</dbReference>
<organism evidence="6 7">
    <name type="scientific">Candidatus Limivivens merdigallinarum</name>
    <dbReference type="NCBI Taxonomy" id="2840859"/>
    <lineage>
        <taxon>Bacteria</taxon>
        <taxon>Bacillati</taxon>
        <taxon>Bacillota</taxon>
        <taxon>Clostridia</taxon>
        <taxon>Lachnospirales</taxon>
        <taxon>Lachnospiraceae</taxon>
        <taxon>Lachnospiraceae incertae sedis</taxon>
        <taxon>Candidatus Limivivens</taxon>
    </lineage>
</organism>
<protein>
    <submittedName>
        <fullName evidence="6">Uncharacterized protein</fullName>
    </submittedName>
</protein>
<dbReference type="AlphaFoldDB" id="A0A9D1D0A2"/>
<keyword evidence="2" id="KW-0805">Transcription regulation</keyword>